<feature type="binding site" evidence="10">
    <location>
        <position position="250"/>
    </location>
    <ligand>
        <name>Mn(2+)</name>
        <dbReference type="ChEBI" id="CHEBI:29035"/>
    </ligand>
</feature>
<evidence type="ECO:0000256" key="10">
    <source>
        <dbReference type="HAMAP-Rule" id="MF_01470"/>
    </source>
</evidence>
<evidence type="ECO:0000256" key="2">
    <source>
        <dbReference type="ARBA" id="ARBA00022723"/>
    </source>
</evidence>
<keyword evidence="3 10" id="KW-0255">Endonuclease</keyword>
<dbReference type="InterPro" id="IPR019856">
    <property type="entry name" value="CRISPR-assoc_Cas1_DVULG"/>
</dbReference>
<dbReference type="Pfam" id="PF01867">
    <property type="entry name" value="Cas_Cas1"/>
    <property type="match status" value="1"/>
</dbReference>
<feature type="binding site" evidence="10">
    <location>
        <position position="235"/>
    </location>
    <ligand>
        <name>Mn(2+)</name>
        <dbReference type="ChEBI" id="CHEBI:29035"/>
    </ligand>
</feature>
<dbReference type="RefSeq" id="WP_344972069.1">
    <property type="nucleotide sequence ID" value="NZ_BAABDD010000012.1"/>
</dbReference>
<keyword evidence="1 10" id="KW-0540">Nuclease</keyword>
<evidence type="ECO:0000313" key="12">
    <source>
        <dbReference type="Proteomes" id="UP001500908"/>
    </source>
</evidence>
<dbReference type="InterPro" id="IPR042211">
    <property type="entry name" value="CRISPR-assoc_Cas1_N"/>
</dbReference>
<dbReference type="HAMAP" id="MF_01470">
    <property type="entry name" value="Cas1"/>
    <property type="match status" value="1"/>
</dbReference>
<evidence type="ECO:0000256" key="4">
    <source>
        <dbReference type="ARBA" id="ARBA00022801"/>
    </source>
</evidence>
<evidence type="ECO:0000256" key="1">
    <source>
        <dbReference type="ARBA" id="ARBA00022722"/>
    </source>
</evidence>
<dbReference type="NCBIfam" id="TIGR03640">
    <property type="entry name" value="cas1_DVULG"/>
    <property type="match status" value="1"/>
</dbReference>
<dbReference type="EMBL" id="BAABDD010000012">
    <property type="protein sequence ID" value="GAA3748265.1"/>
    <property type="molecule type" value="Genomic_DNA"/>
</dbReference>
<organism evidence="11 12">
    <name type="scientific">Salinactinospora qingdaonensis</name>
    <dbReference type="NCBI Taxonomy" id="702744"/>
    <lineage>
        <taxon>Bacteria</taxon>
        <taxon>Bacillati</taxon>
        <taxon>Actinomycetota</taxon>
        <taxon>Actinomycetes</taxon>
        <taxon>Streptosporangiales</taxon>
        <taxon>Nocardiopsidaceae</taxon>
        <taxon>Salinactinospora</taxon>
    </lineage>
</organism>
<evidence type="ECO:0000256" key="5">
    <source>
        <dbReference type="ARBA" id="ARBA00022842"/>
    </source>
</evidence>
<comment type="caution">
    <text evidence="11">The sequence shown here is derived from an EMBL/GenBank/DDBJ whole genome shotgun (WGS) entry which is preliminary data.</text>
</comment>
<evidence type="ECO:0000256" key="9">
    <source>
        <dbReference type="ARBA" id="ARBA00038592"/>
    </source>
</evidence>
<dbReference type="InterPro" id="IPR050646">
    <property type="entry name" value="Cas1"/>
</dbReference>
<proteinExistence type="inferred from homology"/>
<evidence type="ECO:0000256" key="6">
    <source>
        <dbReference type="ARBA" id="ARBA00023118"/>
    </source>
</evidence>
<dbReference type="InterPro" id="IPR042206">
    <property type="entry name" value="CRISPR-assoc_Cas1_C"/>
</dbReference>
<accession>A0ABP7FUR3</accession>
<keyword evidence="2 10" id="KW-0479">Metal-binding</keyword>
<name>A0ABP7FUR3_9ACTN</name>
<comment type="subunit">
    <text evidence="9 10">Homodimer, forms a heterotetramer with a Cas2 homodimer.</text>
</comment>
<comment type="cofactor">
    <cofactor evidence="10">
        <name>Mg(2+)</name>
        <dbReference type="ChEBI" id="CHEBI:18420"/>
    </cofactor>
    <cofactor evidence="10">
        <name>Mn(2+)</name>
        <dbReference type="ChEBI" id="CHEBI:29035"/>
    </cofactor>
</comment>
<dbReference type="InterPro" id="IPR002729">
    <property type="entry name" value="CRISPR-assoc_Cas1"/>
</dbReference>
<evidence type="ECO:0000256" key="3">
    <source>
        <dbReference type="ARBA" id="ARBA00022759"/>
    </source>
</evidence>
<keyword evidence="7 10" id="KW-0238">DNA-binding</keyword>
<keyword evidence="8 10" id="KW-0464">Manganese</keyword>
<dbReference type="NCBIfam" id="TIGR00287">
    <property type="entry name" value="cas1"/>
    <property type="match status" value="1"/>
</dbReference>
<keyword evidence="6 10" id="KW-0051">Antiviral defense</keyword>
<comment type="function">
    <text evidence="10">CRISPR (clustered regularly interspaced short palindromic repeat), is an adaptive immune system that provides protection against mobile genetic elements (viruses, transposable elements and conjugative plasmids). CRISPR clusters contain spacers, sequences complementary to antecedent mobile elements, and target invading nucleic acids. CRISPR clusters are transcribed and processed into CRISPR RNA (crRNA). Acts as a dsDNA endonuclease. Involved in the integration of spacer DNA into the CRISPR cassette.</text>
</comment>
<feature type="binding site" evidence="10">
    <location>
        <position position="167"/>
    </location>
    <ligand>
        <name>Mn(2+)</name>
        <dbReference type="ChEBI" id="CHEBI:29035"/>
    </ligand>
</feature>
<sequence length="344" mass="39175">MTELLNTLYVQTQGAGLYLDHDSVRIRTPEDEQRRTLPLRRLDSIVVYGHVTISSELLARCAEDGRGITWMSRGGRFKSRTEGPTRGNILLRHAQHRIYDIDEQRLPIARSFIAGKIQNSRQVLLRGARDATDPSRQQRIRDTITTCEEYLTNAEAASSVNELMGIEGNTARIYYEAFALLLRPDNDTGTMNGRTRRPPTDPVNALLSFLYGLTRSLIHGAAEQVGLDPHLGFLHGMRPGRPSLALDLMEEFRPILADRLALTLLNRRQVRAEHFEKHSGGAVNLTEEGRTIVLTEWQRWKQRDWKHKQLKRSVPAALLPMVQARILARHVRDELPAYLPWTPS</sequence>
<evidence type="ECO:0000256" key="7">
    <source>
        <dbReference type="ARBA" id="ARBA00023125"/>
    </source>
</evidence>
<reference evidence="12" key="1">
    <citation type="journal article" date="2019" name="Int. J. Syst. Evol. Microbiol.">
        <title>The Global Catalogue of Microorganisms (GCM) 10K type strain sequencing project: providing services to taxonomists for standard genome sequencing and annotation.</title>
        <authorList>
            <consortium name="The Broad Institute Genomics Platform"/>
            <consortium name="The Broad Institute Genome Sequencing Center for Infectious Disease"/>
            <person name="Wu L."/>
            <person name="Ma J."/>
        </authorList>
    </citation>
    <scope>NUCLEOTIDE SEQUENCE [LARGE SCALE GENOMIC DNA]</scope>
    <source>
        <strain evidence="12">JCM 17137</strain>
    </source>
</reference>
<evidence type="ECO:0000256" key="8">
    <source>
        <dbReference type="ARBA" id="ARBA00023211"/>
    </source>
</evidence>
<dbReference type="PANTHER" id="PTHR34353:SF2">
    <property type="entry name" value="CRISPR-ASSOCIATED ENDONUCLEASE CAS1 1"/>
    <property type="match status" value="1"/>
</dbReference>
<dbReference type="Gene3D" id="3.100.10.20">
    <property type="entry name" value="CRISPR-associated endonuclease Cas1, N-terminal domain"/>
    <property type="match status" value="1"/>
</dbReference>
<keyword evidence="5 10" id="KW-0460">Magnesium</keyword>
<evidence type="ECO:0000313" key="11">
    <source>
        <dbReference type="EMBL" id="GAA3748265.1"/>
    </source>
</evidence>
<keyword evidence="12" id="KW-1185">Reference proteome</keyword>
<dbReference type="GO" id="GO:0004519">
    <property type="term" value="F:endonuclease activity"/>
    <property type="evidence" value="ECO:0007669"/>
    <property type="project" value="UniProtKB-KW"/>
</dbReference>
<comment type="similarity">
    <text evidence="10">Belongs to the CRISPR-associated endonuclease Cas1 family.</text>
</comment>
<gene>
    <name evidence="11" type="primary">cas1c</name>
    <name evidence="10" type="synonym">cas1</name>
    <name evidence="11" type="ORF">GCM10022402_29470</name>
</gene>
<dbReference type="EC" id="3.1.-.-" evidence="10"/>
<dbReference type="Proteomes" id="UP001500908">
    <property type="component" value="Unassembled WGS sequence"/>
</dbReference>
<protein>
    <recommendedName>
        <fullName evidence="10">CRISPR-associated endonuclease Cas1</fullName>
        <ecNumber evidence="10">3.1.-.-</ecNumber>
    </recommendedName>
</protein>
<dbReference type="PANTHER" id="PTHR34353">
    <property type="entry name" value="CRISPR-ASSOCIATED ENDONUCLEASE CAS1 1"/>
    <property type="match status" value="1"/>
</dbReference>
<dbReference type="Gene3D" id="1.20.120.920">
    <property type="entry name" value="CRISPR-associated endonuclease Cas1, C-terminal domain"/>
    <property type="match status" value="1"/>
</dbReference>
<keyword evidence="4 10" id="KW-0378">Hydrolase</keyword>